<keyword evidence="6" id="KW-1185">Reference proteome</keyword>
<evidence type="ECO:0000259" key="4">
    <source>
        <dbReference type="Pfam" id="PF20929"/>
    </source>
</evidence>
<reference evidence="5 6" key="1">
    <citation type="journal article" date="2014" name="Nat. Commun.">
        <title>Molecular traces of alternative social organization in a termite genome.</title>
        <authorList>
            <person name="Terrapon N."/>
            <person name="Li C."/>
            <person name="Robertson H.M."/>
            <person name="Ji L."/>
            <person name="Meng X."/>
            <person name="Booth W."/>
            <person name="Chen Z."/>
            <person name="Childers C.P."/>
            <person name="Glastad K.M."/>
            <person name="Gokhale K."/>
            <person name="Gowin J."/>
            <person name="Gronenberg W."/>
            <person name="Hermansen R.A."/>
            <person name="Hu H."/>
            <person name="Hunt B.G."/>
            <person name="Huylmans A.K."/>
            <person name="Khalil S.M."/>
            <person name="Mitchell R.D."/>
            <person name="Munoz-Torres M.C."/>
            <person name="Mustard J.A."/>
            <person name="Pan H."/>
            <person name="Reese J.T."/>
            <person name="Scharf M.E."/>
            <person name="Sun F."/>
            <person name="Vogel H."/>
            <person name="Xiao J."/>
            <person name="Yang W."/>
            <person name="Yang Z."/>
            <person name="Yang Z."/>
            <person name="Zhou J."/>
            <person name="Zhu J."/>
            <person name="Brent C.S."/>
            <person name="Elsik C.G."/>
            <person name="Goodisman M.A."/>
            <person name="Liberles D.A."/>
            <person name="Roe R.M."/>
            <person name="Vargo E.L."/>
            <person name="Vilcinskas A."/>
            <person name="Wang J."/>
            <person name="Bornberg-Bauer E."/>
            <person name="Korb J."/>
            <person name="Zhang G."/>
            <person name="Liebig J."/>
        </authorList>
    </citation>
    <scope>NUCLEOTIDE SEQUENCE [LARGE SCALE GENOMIC DNA]</scope>
    <source>
        <tissue evidence="5">Whole organism</tissue>
    </source>
</reference>
<dbReference type="EMBL" id="KK852476">
    <property type="protein sequence ID" value="KDR23036.1"/>
    <property type="molecule type" value="Genomic_DNA"/>
</dbReference>
<dbReference type="InParanoid" id="A0A067RGQ4"/>
<feature type="compositionally biased region" description="Polar residues" evidence="3">
    <location>
        <begin position="72"/>
        <end position="81"/>
    </location>
</feature>
<comment type="subcellular location">
    <subcellularLocation>
        <location evidence="1">Cytoplasm</location>
    </subcellularLocation>
</comment>
<keyword evidence="2" id="KW-0963">Cytoplasm</keyword>
<gene>
    <name evidence="5" type="ORF">L798_14589</name>
</gene>
<feature type="region of interest" description="Disordered" evidence="3">
    <location>
        <begin position="25"/>
        <end position="182"/>
    </location>
</feature>
<dbReference type="GO" id="GO:0016301">
    <property type="term" value="F:kinase activity"/>
    <property type="evidence" value="ECO:0007669"/>
    <property type="project" value="UniProtKB-KW"/>
</dbReference>
<sequence length="403" mass="45117">MVIFSRFGESLAKFDAHAIPKSQEGRCNALPKRPEESKQDSDLDEPWIMTVKGPHSIKPPNDEPPNHKIPQKVQNGSGPPQTKSPPKDSNLNHYRSEKATPSRPHTAAPAAPIVDNRKDRDRERERETKEAHSREKRTSKEMGPLDHRGELGESGEKKPVQRGRDANTNSSSSSSKPSHVRSPCLSGVIYPLISELQRRHLYNARGPESSHKTDAIEELKNAFELAERASPGISDLFVREMVQKLLPAVTETRIKGVMDKLTSSKIDIKSRSTPVTLPTSPVILVKVTLVTRPLLTQVAQKLCKCEHEIDGFYAGAQEARRCLLAPETRVKFQRGTLGFRLNTELECFYFCSNVLSFCELNHIVLEPKDQTRIERDCVLKEFKGEGAVQGCDHLYTQSLCSSL</sequence>
<dbReference type="Pfam" id="PF20929">
    <property type="entry name" value="PDCD10_N"/>
    <property type="match status" value="1"/>
</dbReference>
<evidence type="ECO:0000256" key="1">
    <source>
        <dbReference type="ARBA" id="ARBA00004496"/>
    </source>
</evidence>
<protein>
    <submittedName>
        <fullName evidence="5">Serine/threonine-protein kinase 25</fullName>
    </submittedName>
</protein>
<dbReference type="GO" id="GO:0005737">
    <property type="term" value="C:cytoplasm"/>
    <property type="evidence" value="ECO:0007669"/>
    <property type="project" value="UniProtKB-SubCell"/>
</dbReference>
<name>A0A067RGQ4_ZOONE</name>
<dbReference type="InterPro" id="IPR048288">
    <property type="entry name" value="PDCD10_N"/>
</dbReference>
<feature type="compositionally biased region" description="Basic and acidic residues" evidence="3">
    <location>
        <begin position="115"/>
        <end position="165"/>
    </location>
</feature>
<dbReference type="AlphaFoldDB" id="A0A067RGQ4"/>
<organism evidence="5 6">
    <name type="scientific">Zootermopsis nevadensis</name>
    <name type="common">Dampwood termite</name>
    <dbReference type="NCBI Taxonomy" id="136037"/>
    <lineage>
        <taxon>Eukaryota</taxon>
        <taxon>Metazoa</taxon>
        <taxon>Ecdysozoa</taxon>
        <taxon>Arthropoda</taxon>
        <taxon>Hexapoda</taxon>
        <taxon>Insecta</taxon>
        <taxon>Pterygota</taxon>
        <taxon>Neoptera</taxon>
        <taxon>Polyneoptera</taxon>
        <taxon>Dictyoptera</taxon>
        <taxon>Blattodea</taxon>
        <taxon>Blattoidea</taxon>
        <taxon>Termitoidae</taxon>
        <taxon>Termopsidae</taxon>
        <taxon>Zootermopsis</taxon>
    </lineage>
</organism>
<evidence type="ECO:0000256" key="3">
    <source>
        <dbReference type="SAM" id="MobiDB-lite"/>
    </source>
</evidence>
<accession>A0A067RGQ4</accession>
<dbReference type="STRING" id="136037.A0A067RGQ4"/>
<dbReference type="InterPro" id="IPR046409">
    <property type="entry name" value="PDC10_dimerisation_sf"/>
</dbReference>
<dbReference type="Gene3D" id="1.10.12.70">
    <property type="match status" value="1"/>
</dbReference>
<keyword evidence="5" id="KW-0418">Kinase</keyword>
<keyword evidence="5" id="KW-0808">Transferase</keyword>
<feature type="compositionally biased region" description="Basic and acidic residues" evidence="3">
    <location>
        <begin position="32"/>
        <end position="41"/>
    </location>
</feature>
<dbReference type="Proteomes" id="UP000027135">
    <property type="component" value="Unassembled WGS sequence"/>
</dbReference>
<evidence type="ECO:0000313" key="5">
    <source>
        <dbReference type="EMBL" id="KDR23036.1"/>
    </source>
</evidence>
<feature type="domain" description="Programmed cell death protein 10 dimerisation" evidence="4">
    <location>
        <begin position="184"/>
        <end position="244"/>
    </location>
</feature>
<evidence type="ECO:0000313" key="6">
    <source>
        <dbReference type="Proteomes" id="UP000027135"/>
    </source>
</evidence>
<dbReference type="eggNOG" id="KOG0201">
    <property type="taxonomic scope" value="Eukaryota"/>
</dbReference>
<evidence type="ECO:0000256" key="2">
    <source>
        <dbReference type="ARBA" id="ARBA00022490"/>
    </source>
</evidence>
<proteinExistence type="predicted"/>